<comment type="caution">
    <text evidence="1">The sequence shown here is derived from an EMBL/GenBank/DDBJ whole genome shotgun (WGS) entry which is preliminary data.</text>
</comment>
<name>A0A9X8YYS6_9PAST</name>
<organism evidence="1 2">
    <name type="scientific">Rodentibacter caecimuris</name>
    <dbReference type="NCBI Taxonomy" id="1796644"/>
    <lineage>
        <taxon>Bacteria</taxon>
        <taxon>Pseudomonadati</taxon>
        <taxon>Pseudomonadota</taxon>
        <taxon>Gammaproteobacteria</taxon>
        <taxon>Pasteurellales</taxon>
        <taxon>Pasteurellaceae</taxon>
        <taxon>Rodentibacter</taxon>
    </lineage>
</organism>
<gene>
    <name evidence="1" type="ORF">BKG90_04620</name>
</gene>
<sequence>MAVQIIGGLNQALQLIDQLKSVKDKAIYVGVPAEKNSQVEGGINLATLAMILQRGGTIVPKQAKALAFGKGKKRFFAKSVFIPARPFIEQTINENREKYVAKLAKFIQQGKTPLQAMNLVALMAEGDIKEAMRDKKLWAPNSALTVAIKGSSTPLIDSGNLRKSITGLVK</sequence>
<protein>
    <submittedName>
        <fullName evidence="1">Uncharacterized protein</fullName>
    </submittedName>
</protein>
<dbReference type="RefSeq" id="WP_059366223.1">
    <property type="nucleotide sequence ID" value="NZ_BBXJ01000001.1"/>
</dbReference>
<dbReference type="Proteomes" id="UP000188998">
    <property type="component" value="Unassembled WGS sequence"/>
</dbReference>
<proteinExistence type="predicted"/>
<reference evidence="1 2" key="1">
    <citation type="submission" date="2016-10" db="EMBL/GenBank/DDBJ databases">
        <title>Rodentibacter gen. nov. and new species.</title>
        <authorList>
            <person name="Christensen H."/>
        </authorList>
    </citation>
    <scope>NUCLEOTIDE SEQUENCE [LARGE SCALE GENOMIC DNA]</scope>
    <source>
        <strain evidence="1 2">199137021</strain>
    </source>
</reference>
<dbReference type="AlphaFoldDB" id="A0A9X8YYS6"/>
<accession>A0A9X8YYS6</accession>
<evidence type="ECO:0000313" key="2">
    <source>
        <dbReference type="Proteomes" id="UP000188998"/>
    </source>
</evidence>
<keyword evidence="2" id="KW-1185">Reference proteome</keyword>
<dbReference type="EMBL" id="MLAB01000019">
    <property type="protein sequence ID" value="OOF72379.1"/>
    <property type="molecule type" value="Genomic_DNA"/>
</dbReference>
<evidence type="ECO:0000313" key="1">
    <source>
        <dbReference type="EMBL" id="OOF72379.1"/>
    </source>
</evidence>